<name>A0A562K220_SPHWJ</name>
<dbReference type="AlphaFoldDB" id="A0A562K220"/>
<reference evidence="1 2" key="1">
    <citation type="journal article" date="2015" name="Stand. Genomic Sci.">
        <title>Genomic Encyclopedia of Bacterial and Archaeal Type Strains, Phase III: the genomes of soil and plant-associated and newly described type strains.</title>
        <authorList>
            <person name="Whitman W.B."/>
            <person name="Woyke T."/>
            <person name="Klenk H.P."/>
            <person name="Zhou Y."/>
            <person name="Lilburn T.G."/>
            <person name="Beck B.J."/>
            <person name="De Vos P."/>
            <person name="Vandamme P."/>
            <person name="Eisen J.A."/>
            <person name="Garrity G."/>
            <person name="Hugenholtz P."/>
            <person name="Kyrpides N.C."/>
        </authorList>
    </citation>
    <scope>NUCLEOTIDE SEQUENCE [LARGE SCALE GENOMIC DNA]</scope>
    <source>
        <strain evidence="1 2">CGMCC 1.7748</strain>
    </source>
</reference>
<accession>A0A562K220</accession>
<gene>
    <name evidence="1" type="ORF">IQ35_03809</name>
</gene>
<sequence>MIQSMLRRGANLAWRHQDLENARLARLELGGGLASEQEEWLACVPARPVIPQW</sequence>
<evidence type="ECO:0000313" key="1">
    <source>
        <dbReference type="EMBL" id="TWH89477.1"/>
    </source>
</evidence>
<keyword evidence="2" id="KW-1185">Reference proteome</keyword>
<protein>
    <submittedName>
        <fullName evidence="1">Uncharacterized protein</fullName>
    </submittedName>
</protein>
<dbReference type="EMBL" id="VLKK01000030">
    <property type="protein sequence ID" value="TWH89477.1"/>
    <property type="molecule type" value="Genomic_DNA"/>
</dbReference>
<evidence type="ECO:0000313" key="2">
    <source>
        <dbReference type="Proteomes" id="UP000316624"/>
    </source>
</evidence>
<comment type="caution">
    <text evidence="1">The sequence shown here is derived from an EMBL/GenBank/DDBJ whole genome shotgun (WGS) entry which is preliminary data.</text>
</comment>
<proteinExistence type="predicted"/>
<dbReference type="Proteomes" id="UP000316624">
    <property type="component" value="Unassembled WGS sequence"/>
</dbReference>
<organism evidence="1 2">
    <name type="scientific">Sphingobium wenxiniae (strain DSM 21828 / CGMCC 1.7748 / JZ-1)</name>
    <dbReference type="NCBI Taxonomy" id="595605"/>
    <lineage>
        <taxon>Bacteria</taxon>
        <taxon>Pseudomonadati</taxon>
        <taxon>Pseudomonadota</taxon>
        <taxon>Alphaproteobacteria</taxon>
        <taxon>Sphingomonadales</taxon>
        <taxon>Sphingomonadaceae</taxon>
        <taxon>Sphingobium</taxon>
    </lineage>
</organism>